<dbReference type="Proteomes" id="UP000782475">
    <property type="component" value="Unassembled WGS sequence"/>
</dbReference>
<reference evidence="1 2" key="1">
    <citation type="journal article" date="2021" name="Appl. Microbiol. Biotechnol.">
        <title>Biotechnological applications of marine bacteria in bioremediation of environments polluted with hydrocarbons and plastics.</title>
        <authorList>
            <person name="Muriel-Millan L.F."/>
            <person name="Millan-Lopez S."/>
            <person name="Pardo-Lopez L."/>
        </authorList>
    </citation>
    <scope>NUCLEOTIDE SEQUENCE [LARGE SCALE GENOMIC DNA]</scope>
    <source>
        <strain evidence="1 2">GOM4</strain>
    </source>
</reference>
<dbReference type="EMBL" id="JAHHFP010000026">
    <property type="protein sequence ID" value="MBX7274339.1"/>
    <property type="molecule type" value="Genomic_DNA"/>
</dbReference>
<organism evidence="1 2">
    <name type="scientific">Stutzerimonas chloritidismutans</name>
    <name type="common">Pseudomonas chloritidismutans</name>
    <dbReference type="NCBI Taxonomy" id="203192"/>
    <lineage>
        <taxon>Bacteria</taxon>
        <taxon>Pseudomonadati</taxon>
        <taxon>Pseudomonadota</taxon>
        <taxon>Gammaproteobacteria</taxon>
        <taxon>Pseudomonadales</taxon>
        <taxon>Pseudomonadaceae</taxon>
        <taxon>Stutzerimonas</taxon>
    </lineage>
</organism>
<sequence length="379" mass="42737">MKLIISVDSVRFPLTGIGRYNYELARRLVVREDLCVRLFSGCRFLPSFPHVAQVPNEKYRLKRTLDNAFFMRLYGALMPVLRGRALRGNEDSIFHGANFFIPPFGGRSIATFHDISPFTVPQYHSPNRVRYWQEEMSKSLSRADILITVSEYSRREIINYFDWPADRIQSIPLAGSCDFRPRTASDVEATLSRYGLAHNGYCLFVGTIEPRKNILSLLAAYSKLPHSMRKRWPLILTGYKGWQNDEIFRRIYDAQSQGWARYLGFVPASDLASLFAGSRLFAFPSFYEGFGLPVLEAMKSGVPVVCSNSSSLPEVVGDVALVGDASDVDLLASNLLRGLEDEPWRSAAREAGLCRAANFSWDRCANETASVYHRLASDG</sequence>
<accession>A0ACC5VNP5</accession>
<protein>
    <submittedName>
        <fullName evidence="1">Glycosyltransferase family 4 protein</fullName>
    </submittedName>
</protein>
<name>A0ACC5VNP5_STUCH</name>
<proteinExistence type="predicted"/>
<evidence type="ECO:0000313" key="2">
    <source>
        <dbReference type="Proteomes" id="UP000782475"/>
    </source>
</evidence>
<gene>
    <name evidence="1" type="ORF">KJJ99_21375</name>
</gene>
<keyword evidence="2" id="KW-1185">Reference proteome</keyword>
<comment type="caution">
    <text evidence="1">The sequence shown here is derived from an EMBL/GenBank/DDBJ whole genome shotgun (WGS) entry which is preliminary data.</text>
</comment>
<evidence type="ECO:0000313" key="1">
    <source>
        <dbReference type="EMBL" id="MBX7274339.1"/>
    </source>
</evidence>